<evidence type="ECO:0000313" key="2">
    <source>
        <dbReference type="Proteomes" id="UP001142374"/>
    </source>
</evidence>
<dbReference type="SUPFAM" id="SSF51197">
    <property type="entry name" value="Clavaminate synthase-like"/>
    <property type="match status" value="1"/>
</dbReference>
<comment type="caution">
    <text evidence="1">The sequence shown here is derived from an EMBL/GenBank/DDBJ whole genome shotgun (WGS) entry which is preliminary data.</text>
</comment>
<gene>
    <name evidence="1" type="ORF">NQU55_16485</name>
</gene>
<dbReference type="InterPro" id="IPR056470">
    <property type="entry name" value="BesD/HalB-like"/>
</dbReference>
<accession>A0A9X2LK99</accession>
<dbReference type="Pfam" id="PF23169">
    <property type="entry name" value="HalD"/>
    <property type="match status" value="1"/>
</dbReference>
<protein>
    <submittedName>
        <fullName evidence="1">ArpA protein</fullName>
    </submittedName>
</protein>
<dbReference type="Gene3D" id="2.60.120.620">
    <property type="entry name" value="q2cbj1_9rhob like domain"/>
    <property type="match status" value="1"/>
</dbReference>
<keyword evidence="2" id="KW-1185">Reference proteome</keyword>
<dbReference type="EMBL" id="JANIID010000013">
    <property type="protein sequence ID" value="MCQ8771350.1"/>
    <property type="molecule type" value="Genomic_DNA"/>
</dbReference>
<dbReference type="AlphaFoldDB" id="A0A9X2LK99"/>
<dbReference type="RefSeq" id="WP_168095186.1">
    <property type="nucleotide sequence ID" value="NZ_JAATER010000368.1"/>
</dbReference>
<evidence type="ECO:0000313" key="1">
    <source>
        <dbReference type="EMBL" id="MCQ8771350.1"/>
    </source>
</evidence>
<sequence>MSASGTGPGPFPGTTAGSAAQKQNASTCALLTSFDEHLAGAGRSRCLADARTAFAETGFVKAGFLAPDLVKAHLGAEARALAAAHGVRRDMALAETGFTPRRMRNVRRREIHRHGRLIPALYGHPALRRALGHVAGEDVLECPYEPEQYVITELTVRGDTHGWHWDDYSFALVWVIDCPPPADGGFVECVPHTTWDKDDSRLHRLLIDRPPHPLLLAPGDLYVMRTDRTLHRVHPLHAGRRLIVNMAYASRSDLGKPVSHETMDALWAEGPATPGGFT</sequence>
<name>A0A9X2LK99_9ACTN</name>
<proteinExistence type="predicted"/>
<organism evidence="1 2">
    <name type="scientific">Streptomyces telluris</name>
    <dbReference type="NCBI Taxonomy" id="2720021"/>
    <lineage>
        <taxon>Bacteria</taxon>
        <taxon>Bacillati</taxon>
        <taxon>Actinomycetota</taxon>
        <taxon>Actinomycetes</taxon>
        <taxon>Kitasatosporales</taxon>
        <taxon>Streptomycetaceae</taxon>
        <taxon>Streptomyces</taxon>
    </lineage>
</organism>
<dbReference type="Proteomes" id="UP001142374">
    <property type="component" value="Unassembled WGS sequence"/>
</dbReference>
<reference evidence="1" key="1">
    <citation type="submission" date="2022-06" db="EMBL/GenBank/DDBJ databases">
        <title>WGS of actinobacteria.</title>
        <authorList>
            <person name="Thawai C."/>
        </authorList>
    </citation>
    <scope>NUCLEOTIDE SEQUENCE</scope>
    <source>
        <strain evidence="1">AA8</strain>
    </source>
</reference>